<dbReference type="AlphaFoldDB" id="A0AAV4GRE6"/>
<sequence length="84" mass="9946">MCECVSAITQGYPLCRGFPVDPEGDEREHDQQTTRQVQIDQEVTRVTRQKTKDAIMMMTMMKKKKKKEMVMMMMMYDDDDENDD</sequence>
<protein>
    <submittedName>
        <fullName evidence="1">Uncharacterized protein</fullName>
    </submittedName>
</protein>
<name>A0AAV4GRE6_9GAST</name>
<comment type="caution">
    <text evidence="1">The sequence shown here is derived from an EMBL/GenBank/DDBJ whole genome shotgun (WGS) entry which is preliminary data.</text>
</comment>
<dbReference type="EMBL" id="BMAT01008518">
    <property type="protein sequence ID" value="GFR86930.1"/>
    <property type="molecule type" value="Genomic_DNA"/>
</dbReference>
<accession>A0AAV4GRE6</accession>
<dbReference type="Proteomes" id="UP000762676">
    <property type="component" value="Unassembled WGS sequence"/>
</dbReference>
<evidence type="ECO:0000313" key="2">
    <source>
        <dbReference type="Proteomes" id="UP000762676"/>
    </source>
</evidence>
<reference evidence="1 2" key="1">
    <citation type="journal article" date="2021" name="Elife">
        <title>Chloroplast acquisition without the gene transfer in kleptoplastic sea slugs, Plakobranchus ocellatus.</title>
        <authorList>
            <person name="Maeda T."/>
            <person name="Takahashi S."/>
            <person name="Yoshida T."/>
            <person name="Shimamura S."/>
            <person name="Takaki Y."/>
            <person name="Nagai Y."/>
            <person name="Toyoda A."/>
            <person name="Suzuki Y."/>
            <person name="Arimoto A."/>
            <person name="Ishii H."/>
            <person name="Satoh N."/>
            <person name="Nishiyama T."/>
            <person name="Hasebe M."/>
            <person name="Maruyama T."/>
            <person name="Minagawa J."/>
            <person name="Obokata J."/>
            <person name="Shigenobu S."/>
        </authorList>
    </citation>
    <scope>NUCLEOTIDE SEQUENCE [LARGE SCALE GENOMIC DNA]</scope>
</reference>
<organism evidence="1 2">
    <name type="scientific">Elysia marginata</name>
    <dbReference type="NCBI Taxonomy" id="1093978"/>
    <lineage>
        <taxon>Eukaryota</taxon>
        <taxon>Metazoa</taxon>
        <taxon>Spiralia</taxon>
        <taxon>Lophotrochozoa</taxon>
        <taxon>Mollusca</taxon>
        <taxon>Gastropoda</taxon>
        <taxon>Heterobranchia</taxon>
        <taxon>Euthyneura</taxon>
        <taxon>Panpulmonata</taxon>
        <taxon>Sacoglossa</taxon>
        <taxon>Placobranchoidea</taxon>
        <taxon>Plakobranchidae</taxon>
        <taxon>Elysia</taxon>
    </lineage>
</organism>
<evidence type="ECO:0000313" key="1">
    <source>
        <dbReference type="EMBL" id="GFR86930.1"/>
    </source>
</evidence>
<proteinExistence type="predicted"/>
<gene>
    <name evidence="1" type="ORF">ElyMa_004210700</name>
</gene>
<keyword evidence="2" id="KW-1185">Reference proteome</keyword>